<dbReference type="GO" id="GO:0015418">
    <property type="term" value="F:ABC-type quaternary ammonium compound transporting activity"/>
    <property type="evidence" value="ECO:0007669"/>
    <property type="project" value="UniProtKB-EC"/>
</dbReference>
<keyword evidence="8" id="KW-0472">Membrane</keyword>
<keyword evidence="3 8" id="KW-0547">Nucleotide-binding</keyword>
<dbReference type="NCBIfam" id="TIGR01186">
    <property type="entry name" value="proV"/>
    <property type="match status" value="1"/>
</dbReference>
<evidence type="ECO:0000256" key="3">
    <source>
        <dbReference type="ARBA" id="ARBA00022741"/>
    </source>
</evidence>
<dbReference type="SUPFAM" id="SSF54631">
    <property type="entry name" value="CBS-domain pair"/>
    <property type="match status" value="1"/>
</dbReference>
<dbReference type="Gene3D" id="3.40.50.300">
    <property type="entry name" value="P-loop containing nucleotide triphosphate hydrolases"/>
    <property type="match status" value="1"/>
</dbReference>
<comment type="subunit">
    <text evidence="8">The complex is probably composed of two ATP-binding proteins, two transmembrane proteins and a solute-binding protein.</text>
</comment>
<keyword evidence="8" id="KW-0997">Cell inner membrane</keyword>
<dbReference type="OrthoDB" id="9802264at2"/>
<dbReference type="SMART" id="SM00382">
    <property type="entry name" value="AAA"/>
    <property type="match status" value="1"/>
</dbReference>
<dbReference type="PROSITE" id="PS00211">
    <property type="entry name" value="ABC_TRANSPORTER_1"/>
    <property type="match status" value="1"/>
</dbReference>
<dbReference type="PROSITE" id="PS50893">
    <property type="entry name" value="ABC_TRANSPORTER_2"/>
    <property type="match status" value="1"/>
</dbReference>
<protein>
    <recommendedName>
        <fullName evidence="8">Quaternary amine transport ATP-binding protein</fullName>
        <ecNumber evidence="8">7.6.2.9</ecNumber>
    </recommendedName>
</protein>
<evidence type="ECO:0000256" key="4">
    <source>
        <dbReference type="ARBA" id="ARBA00022840"/>
    </source>
</evidence>
<dbReference type="InterPro" id="IPR003593">
    <property type="entry name" value="AAA+_ATPase"/>
</dbReference>
<dbReference type="CDD" id="cd03294">
    <property type="entry name" value="ABC_Pro_Gly_Betaine"/>
    <property type="match status" value="1"/>
</dbReference>
<dbReference type="GO" id="GO:0031460">
    <property type="term" value="P:glycine betaine transport"/>
    <property type="evidence" value="ECO:0007669"/>
    <property type="project" value="InterPro"/>
</dbReference>
<comment type="similarity">
    <text evidence="1 8">Belongs to the ABC transporter superfamily.</text>
</comment>
<dbReference type="Proteomes" id="UP000030147">
    <property type="component" value="Unassembled WGS sequence"/>
</dbReference>
<comment type="caution">
    <text evidence="11">The sequence shown here is derived from an EMBL/GenBank/DDBJ whole genome shotgun (WGS) entry which is preliminary data.</text>
</comment>
<keyword evidence="2 8" id="KW-0813">Transport</keyword>
<evidence type="ECO:0000256" key="5">
    <source>
        <dbReference type="ARBA" id="ARBA00022970"/>
    </source>
</evidence>
<keyword evidence="6 7" id="KW-0129">CBS domain</keyword>
<feature type="domain" description="ABC transporter" evidence="9">
    <location>
        <begin position="5"/>
        <end position="265"/>
    </location>
</feature>
<dbReference type="InterPro" id="IPR027417">
    <property type="entry name" value="P-loop_NTPase"/>
</dbReference>
<comment type="catalytic activity">
    <reaction evidence="8">
        <text>a quaternary ammonium(out) + ATP + H2O = a quaternary ammonium(in) + ADP + phosphate + H(+)</text>
        <dbReference type="Rhea" id="RHEA:11036"/>
        <dbReference type="ChEBI" id="CHEBI:15377"/>
        <dbReference type="ChEBI" id="CHEBI:15378"/>
        <dbReference type="ChEBI" id="CHEBI:30616"/>
        <dbReference type="ChEBI" id="CHEBI:35267"/>
        <dbReference type="ChEBI" id="CHEBI:43474"/>
        <dbReference type="ChEBI" id="CHEBI:456216"/>
    </reaction>
</comment>
<gene>
    <name evidence="11" type="ORF">N782_07630</name>
</gene>
<dbReference type="GO" id="GO:0006865">
    <property type="term" value="P:amino acid transport"/>
    <property type="evidence" value="ECO:0007669"/>
    <property type="project" value="UniProtKB-UniRule"/>
</dbReference>
<proteinExistence type="inferred from homology"/>
<dbReference type="Pfam" id="PF00005">
    <property type="entry name" value="ABC_tran"/>
    <property type="match status" value="1"/>
</dbReference>
<name>A0A0A2TG60_9BACI</name>
<dbReference type="PANTHER" id="PTHR43869">
    <property type="entry name" value="GLYCINE BETAINE/PROLINE BETAINE TRANSPORT SYSTEM ATP-BINDING PROTEIN PROV"/>
    <property type="match status" value="1"/>
</dbReference>
<dbReference type="PROSITE" id="PS51371">
    <property type="entry name" value="CBS"/>
    <property type="match status" value="1"/>
</dbReference>
<evidence type="ECO:0000256" key="6">
    <source>
        <dbReference type="ARBA" id="ARBA00023122"/>
    </source>
</evidence>
<evidence type="ECO:0000256" key="7">
    <source>
        <dbReference type="PROSITE-ProRule" id="PRU00703"/>
    </source>
</evidence>
<dbReference type="GO" id="GO:0006970">
    <property type="term" value="P:response to osmotic stress"/>
    <property type="evidence" value="ECO:0007669"/>
    <property type="project" value="UniProtKB-ARBA"/>
</dbReference>
<keyword evidence="4 8" id="KW-0067">ATP-binding</keyword>
<accession>A0A0A2TG60</accession>
<dbReference type="EMBL" id="AVBF01000018">
    <property type="protein sequence ID" value="KGP73096.1"/>
    <property type="molecule type" value="Genomic_DNA"/>
</dbReference>
<dbReference type="STRING" id="1385514.N782_07630"/>
<reference evidence="11 12" key="1">
    <citation type="journal article" date="2015" name="Stand. Genomic Sci.">
        <title>High quality draft genome sequence of the moderately halophilic bacterium Pontibacillus yanchengensis Y32(T) and comparison among Pontibacillus genomes.</title>
        <authorList>
            <person name="Huang J."/>
            <person name="Qiao Z.X."/>
            <person name="Tang J.W."/>
            <person name="Wang G."/>
        </authorList>
    </citation>
    <scope>NUCLEOTIDE SEQUENCE [LARGE SCALE GENOMIC DNA]</scope>
    <source>
        <strain evidence="11 12">Y32</strain>
    </source>
</reference>
<comment type="subcellular location">
    <subcellularLocation>
        <location evidence="8">Cell inner membrane</location>
        <topology evidence="8">Peripheral membrane protein</topology>
    </subcellularLocation>
</comment>
<keyword evidence="5" id="KW-0029">Amino-acid transport</keyword>
<dbReference type="Pfam" id="PF00571">
    <property type="entry name" value="CBS"/>
    <property type="match status" value="2"/>
</dbReference>
<evidence type="ECO:0000256" key="8">
    <source>
        <dbReference type="RuleBase" id="RU369116"/>
    </source>
</evidence>
<dbReference type="GO" id="GO:0005886">
    <property type="term" value="C:plasma membrane"/>
    <property type="evidence" value="ECO:0007669"/>
    <property type="project" value="UniProtKB-SubCell"/>
</dbReference>
<dbReference type="InterPro" id="IPR051921">
    <property type="entry name" value="ABC_osmolyte_uptake_ATP-bind"/>
</dbReference>
<feature type="domain" description="CBS" evidence="10">
    <location>
        <begin position="280"/>
        <end position="336"/>
    </location>
</feature>
<dbReference type="eggNOG" id="COG4175">
    <property type="taxonomic scope" value="Bacteria"/>
</dbReference>
<dbReference type="InterPro" id="IPR046342">
    <property type="entry name" value="CBS_dom_sf"/>
</dbReference>
<keyword evidence="8" id="KW-1003">Cell membrane</keyword>
<dbReference type="GO" id="GO:0016887">
    <property type="term" value="F:ATP hydrolysis activity"/>
    <property type="evidence" value="ECO:0007669"/>
    <property type="project" value="UniProtKB-UniRule"/>
</dbReference>
<dbReference type="EC" id="7.6.2.9" evidence="8"/>
<evidence type="ECO:0000313" key="12">
    <source>
        <dbReference type="Proteomes" id="UP000030147"/>
    </source>
</evidence>
<dbReference type="GO" id="GO:0005524">
    <property type="term" value="F:ATP binding"/>
    <property type="evidence" value="ECO:0007669"/>
    <property type="project" value="UniProtKB-UniRule"/>
</dbReference>
<dbReference type="InterPro" id="IPR005892">
    <property type="entry name" value="Gly-betaine_transp_ATP-bd"/>
</dbReference>
<evidence type="ECO:0000259" key="10">
    <source>
        <dbReference type="PROSITE" id="PS51371"/>
    </source>
</evidence>
<evidence type="ECO:0000256" key="1">
    <source>
        <dbReference type="ARBA" id="ARBA00005417"/>
    </source>
</evidence>
<keyword evidence="12" id="KW-1185">Reference proteome</keyword>
<evidence type="ECO:0000313" key="11">
    <source>
        <dbReference type="EMBL" id="KGP73096.1"/>
    </source>
</evidence>
<dbReference type="InterPro" id="IPR000644">
    <property type="entry name" value="CBS_dom"/>
</dbReference>
<organism evidence="11 12">
    <name type="scientific">Pontibacillus yanchengensis Y32</name>
    <dbReference type="NCBI Taxonomy" id="1385514"/>
    <lineage>
        <taxon>Bacteria</taxon>
        <taxon>Bacillati</taxon>
        <taxon>Bacillota</taxon>
        <taxon>Bacilli</taxon>
        <taxon>Bacillales</taxon>
        <taxon>Bacillaceae</taxon>
        <taxon>Pontibacillus</taxon>
    </lineage>
</organism>
<sequence length="412" mass="46369">MSEKMRIENISKIFGPKPKSIIPMVKEGKEKDQILDETGHTVGVYNASMNVNQGEIFVIMGLSGSGKSTLIRCLNVLNKPTSGSIYVDDENILDYNHSQLKKFRQDKIAMVFQHFGLFSHRTVLGNVEYGLEIRGISKEERHETAMKNIEVVGLKGYEEKYPDELSGGMQQRVGLARALANDPDILLMDEPFSALDPLIRREMQLELLDIQERLQKTIIFITHDVNEAFKIGDRVAVMKDGKVVQIGTPEEILEEPANDYIANFIADIDRSKVLRAEHIMIKPNALVSNKDGLKVGIREMEENGISSVFVVDRQRHLQGLVTIDDAVEGVRSKKTLQEVMKTDVIQTVSKDEYVNELIPKALDSKYPLAVVNEENRVEGFILRVHVLSGLVAEEKDDKVESQESDYTDSVTV</sequence>
<dbReference type="RefSeq" id="WP_052111254.1">
    <property type="nucleotide sequence ID" value="NZ_AVBF01000018.1"/>
</dbReference>
<dbReference type="SUPFAM" id="SSF52540">
    <property type="entry name" value="P-loop containing nucleoside triphosphate hydrolases"/>
    <property type="match status" value="1"/>
</dbReference>
<dbReference type="PANTHER" id="PTHR43869:SF1">
    <property type="entry name" value="GLYCINE BETAINE_PROLINE BETAINE TRANSPORT SYSTEM ATP-BINDING PROTEIN PROV"/>
    <property type="match status" value="1"/>
</dbReference>
<dbReference type="InterPro" id="IPR003439">
    <property type="entry name" value="ABC_transporter-like_ATP-bd"/>
</dbReference>
<dbReference type="Gene3D" id="3.10.580.10">
    <property type="entry name" value="CBS-domain"/>
    <property type="match status" value="1"/>
</dbReference>
<evidence type="ECO:0000256" key="2">
    <source>
        <dbReference type="ARBA" id="ARBA00022448"/>
    </source>
</evidence>
<dbReference type="FunFam" id="3.40.50.300:FF:000201">
    <property type="entry name" value="Glycine betaine/L-proline ABC transporter ATP-binding protein"/>
    <property type="match status" value="1"/>
</dbReference>
<evidence type="ECO:0000259" key="9">
    <source>
        <dbReference type="PROSITE" id="PS50893"/>
    </source>
</evidence>
<dbReference type="InterPro" id="IPR017871">
    <property type="entry name" value="ABC_transporter-like_CS"/>
</dbReference>
<dbReference type="AlphaFoldDB" id="A0A0A2TG60"/>